<sequence length="529" mass="60371">MSDKLDKLIGGRYLVVRLLRQTHLCETFIAQDTQLPGNPLCVVKQLKPQSSEEFVLKTAQRLFDNEANVLYKLGSHAQIPRLLAHLQVGDQFYLVQEFIQGKDLSQEEIIPDNQQLWTEEKVRSFLLDVLKILAFVHKNNVIHRDIKPSNLIRRDDGKIVLIDFGAVKEITNMTLTEGQTNIDQTVVVGTPGYMPREQHLGKPRFNSDIYALGMTAINGITGFHPDQLPRDDETENIIWRDRAPQCSSQLADIIDKMVCANSSVKRYQNANEVLLALENPKPEDKTQKTSKKAVTSANTNPQKRTWKFWLGIIVTPIFIGAVIFSPRIWRAIQALNYYTEGNSLIQEGNAAVEKEKSNQKYEGAIIAFEKAIRIKPNFVQAWTNKGFAEGKLVRPLDKFASCAQATNVAPDFAEAWNCRGLARFDLQQYEAAMREYEQAIAVDPNFYRAWYNKGQAYLTMGQYQEAITATRRVLAIEPDYFWAWTQICQALYELEEYQDAQAHCQESLAINPQHQTTIDLLEKIDVKLQ</sequence>
<dbReference type="OrthoDB" id="568198at2"/>
<dbReference type="Pfam" id="PF13414">
    <property type="entry name" value="TPR_11"/>
    <property type="match status" value="1"/>
</dbReference>
<evidence type="ECO:0000259" key="10">
    <source>
        <dbReference type="PROSITE" id="PS50011"/>
    </source>
</evidence>
<gene>
    <name evidence="11" type="ORF">H1P_30045</name>
</gene>
<dbReference type="PANTHER" id="PTHR24363">
    <property type="entry name" value="SERINE/THREONINE PROTEIN KINASE"/>
    <property type="match status" value="1"/>
</dbReference>
<dbReference type="GO" id="GO:0005524">
    <property type="term" value="F:ATP binding"/>
    <property type="evidence" value="ECO:0007669"/>
    <property type="project" value="UniProtKB-KW"/>
</dbReference>
<evidence type="ECO:0000256" key="7">
    <source>
        <dbReference type="ARBA" id="ARBA00047899"/>
    </source>
</evidence>
<dbReference type="InterPro" id="IPR000719">
    <property type="entry name" value="Prot_kinase_dom"/>
</dbReference>
<dbReference type="AlphaFoldDB" id="A0A563VUA7"/>
<keyword evidence="4" id="KW-0547">Nucleotide-binding</keyword>
<dbReference type="InterPro" id="IPR011009">
    <property type="entry name" value="Kinase-like_dom_sf"/>
</dbReference>
<feature type="domain" description="Protein kinase" evidence="10">
    <location>
        <begin position="13"/>
        <end position="275"/>
    </location>
</feature>
<dbReference type="SMART" id="SM00220">
    <property type="entry name" value="S_TKc"/>
    <property type="match status" value="1"/>
</dbReference>
<evidence type="ECO:0000256" key="5">
    <source>
        <dbReference type="ARBA" id="ARBA00022777"/>
    </source>
</evidence>
<dbReference type="Gene3D" id="1.25.40.10">
    <property type="entry name" value="Tetratricopeptide repeat domain"/>
    <property type="match status" value="2"/>
</dbReference>
<dbReference type="InterPro" id="IPR019734">
    <property type="entry name" value="TPR_rpt"/>
</dbReference>
<dbReference type="SUPFAM" id="SSF48452">
    <property type="entry name" value="TPR-like"/>
    <property type="match status" value="1"/>
</dbReference>
<comment type="catalytic activity">
    <reaction evidence="7">
        <text>L-threonyl-[protein] + ATP = O-phospho-L-threonyl-[protein] + ADP + H(+)</text>
        <dbReference type="Rhea" id="RHEA:46608"/>
        <dbReference type="Rhea" id="RHEA-COMP:11060"/>
        <dbReference type="Rhea" id="RHEA-COMP:11605"/>
        <dbReference type="ChEBI" id="CHEBI:15378"/>
        <dbReference type="ChEBI" id="CHEBI:30013"/>
        <dbReference type="ChEBI" id="CHEBI:30616"/>
        <dbReference type="ChEBI" id="CHEBI:61977"/>
        <dbReference type="ChEBI" id="CHEBI:456216"/>
        <dbReference type="EC" id="2.7.11.1"/>
    </reaction>
</comment>
<dbReference type="SMART" id="SM00028">
    <property type="entry name" value="TPR"/>
    <property type="match status" value="4"/>
</dbReference>
<dbReference type="EMBL" id="CAACVJ010000223">
    <property type="protein sequence ID" value="VEP14969.1"/>
    <property type="molecule type" value="Genomic_DNA"/>
</dbReference>
<evidence type="ECO:0000256" key="8">
    <source>
        <dbReference type="ARBA" id="ARBA00048679"/>
    </source>
</evidence>
<evidence type="ECO:0000256" key="1">
    <source>
        <dbReference type="ARBA" id="ARBA00012513"/>
    </source>
</evidence>
<organism evidence="11 12">
    <name type="scientific">Hyella patelloides LEGE 07179</name>
    <dbReference type="NCBI Taxonomy" id="945734"/>
    <lineage>
        <taxon>Bacteria</taxon>
        <taxon>Bacillati</taxon>
        <taxon>Cyanobacteriota</taxon>
        <taxon>Cyanophyceae</taxon>
        <taxon>Pleurocapsales</taxon>
        <taxon>Hyellaceae</taxon>
        <taxon>Hyella</taxon>
    </lineage>
</organism>
<evidence type="ECO:0000256" key="2">
    <source>
        <dbReference type="ARBA" id="ARBA00022527"/>
    </source>
</evidence>
<evidence type="ECO:0000256" key="4">
    <source>
        <dbReference type="ARBA" id="ARBA00022741"/>
    </source>
</evidence>
<evidence type="ECO:0000313" key="11">
    <source>
        <dbReference type="EMBL" id="VEP14969.1"/>
    </source>
</evidence>
<dbReference type="PROSITE" id="PS50293">
    <property type="entry name" value="TPR_REGION"/>
    <property type="match status" value="2"/>
</dbReference>
<dbReference type="PANTHER" id="PTHR24363:SF0">
    <property type="entry name" value="SERINE_THREONINE KINASE LIKE DOMAIN CONTAINING 1"/>
    <property type="match status" value="1"/>
</dbReference>
<dbReference type="EC" id="2.7.11.1" evidence="1"/>
<keyword evidence="3" id="KW-0808">Transferase</keyword>
<proteinExistence type="predicted"/>
<name>A0A563VUA7_9CYAN</name>
<dbReference type="InterPro" id="IPR011990">
    <property type="entry name" value="TPR-like_helical_dom_sf"/>
</dbReference>
<keyword evidence="12" id="KW-1185">Reference proteome</keyword>
<keyword evidence="2 11" id="KW-0723">Serine/threonine-protein kinase</keyword>
<dbReference type="Pfam" id="PF00069">
    <property type="entry name" value="Pkinase"/>
    <property type="match status" value="1"/>
</dbReference>
<dbReference type="Gene3D" id="3.30.200.20">
    <property type="entry name" value="Phosphorylase Kinase, domain 1"/>
    <property type="match status" value="1"/>
</dbReference>
<dbReference type="Pfam" id="PF13181">
    <property type="entry name" value="TPR_8"/>
    <property type="match status" value="1"/>
</dbReference>
<evidence type="ECO:0000256" key="3">
    <source>
        <dbReference type="ARBA" id="ARBA00022679"/>
    </source>
</evidence>
<feature type="repeat" description="TPR" evidence="9">
    <location>
        <begin position="413"/>
        <end position="446"/>
    </location>
</feature>
<evidence type="ECO:0000313" key="12">
    <source>
        <dbReference type="Proteomes" id="UP000320055"/>
    </source>
</evidence>
<keyword evidence="5 11" id="KW-0418">Kinase</keyword>
<evidence type="ECO:0000256" key="6">
    <source>
        <dbReference type="ARBA" id="ARBA00022840"/>
    </source>
</evidence>
<feature type="repeat" description="TPR" evidence="9">
    <location>
        <begin position="447"/>
        <end position="480"/>
    </location>
</feature>
<evidence type="ECO:0000256" key="9">
    <source>
        <dbReference type="PROSITE-ProRule" id="PRU00339"/>
    </source>
</evidence>
<keyword evidence="9" id="KW-0802">TPR repeat</keyword>
<dbReference type="Proteomes" id="UP000320055">
    <property type="component" value="Unassembled WGS sequence"/>
</dbReference>
<dbReference type="GO" id="GO:0004674">
    <property type="term" value="F:protein serine/threonine kinase activity"/>
    <property type="evidence" value="ECO:0007669"/>
    <property type="project" value="UniProtKB-KW"/>
</dbReference>
<dbReference type="SUPFAM" id="SSF56112">
    <property type="entry name" value="Protein kinase-like (PK-like)"/>
    <property type="match status" value="1"/>
</dbReference>
<comment type="catalytic activity">
    <reaction evidence="8">
        <text>L-seryl-[protein] + ATP = O-phospho-L-seryl-[protein] + ADP + H(+)</text>
        <dbReference type="Rhea" id="RHEA:17989"/>
        <dbReference type="Rhea" id="RHEA-COMP:9863"/>
        <dbReference type="Rhea" id="RHEA-COMP:11604"/>
        <dbReference type="ChEBI" id="CHEBI:15378"/>
        <dbReference type="ChEBI" id="CHEBI:29999"/>
        <dbReference type="ChEBI" id="CHEBI:30616"/>
        <dbReference type="ChEBI" id="CHEBI:83421"/>
        <dbReference type="ChEBI" id="CHEBI:456216"/>
        <dbReference type="EC" id="2.7.11.1"/>
    </reaction>
</comment>
<keyword evidence="6" id="KW-0067">ATP-binding</keyword>
<dbReference type="CDD" id="cd14014">
    <property type="entry name" value="STKc_PknB_like"/>
    <property type="match status" value="1"/>
</dbReference>
<dbReference type="PROSITE" id="PS50011">
    <property type="entry name" value="PROTEIN_KINASE_DOM"/>
    <property type="match status" value="1"/>
</dbReference>
<dbReference type="Gene3D" id="1.10.510.10">
    <property type="entry name" value="Transferase(Phosphotransferase) domain 1"/>
    <property type="match status" value="1"/>
</dbReference>
<protein>
    <recommendedName>
        <fullName evidence="1">non-specific serine/threonine protein kinase</fullName>
        <ecNumber evidence="1">2.7.11.1</ecNumber>
    </recommendedName>
</protein>
<reference evidence="11 12" key="1">
    <citation type="submission" date="2019-01" db="EMBL/GenBank/DDBJ databases">
        <authorList>
            <person name="Brito A."/>
        </authorList>
    </citation>
    <scope>NUCLEOTIDE SEQUENCE [LARGE SCALE GENOMIC DNA]</scope>
    <source>
        <strain evidence="11">1</strain>
    </source>
</reference>
<accession>A0A563VUA7</accession>
<dbReference type="RefSeq" id="WP_144863189.1">
    <property type="nucleotide sequence ID" value="NZ_LR213768.1"/>
</dbReference>
<dbReference type="PROSITE" id="PS50005">
    <property type="entry name" value="TPR"/>
    <property type="match status" value="2"/>
</dbReference>